<keyword evidence="3" id="KW-0375">Hydrogen ion transport</keyword>
<dbReference type="EMBL" id="UINC01166280">
    <property type="protein sequence ID" value="SVD68140.1"/>
    <property type="molecule type" value="Genomic_DNA"/>
</dbReference>
<evidence type="ECO:0000256" key="2">
    <source>
        <dbReference type="ARBA" id="ARBA00022448"/>
    </source>
</evidence>
<dbReference type="Pfam" id="PF00213">
    <property type="entry name" value="OSCP"/>
    <property type="match status" value="1"/>
</dbReference>
<evidence type="ECO:0000256" key="3">
    <source>
        <dbReference type="ARBA" id="ARBA00022781"/>
    </source>
</evidence>
<dbReference type="Gene3D" id="1.10.520.20">
    <property type="entry name" value="N-terminal domain of the delta subunit of the F1F0-ATP synthase"/>
    <property type="match status" value="1"/>
</dbReference>
<accession>A0A382XBB5</accession>
<dbReference type="PANTHER" id="PTHR11910">
    <property type="entry name" value="ATP SYNTHASE DELTA CHAIN"/>
    <property type="match status" value="1"/>
</dbReference>
<evidence type="ECO:0000313" key="7">
    <source>
        <dbReference type="EMBL" id="SVD68140.1"/>
    </source>
</evidence>
<dbReference type="GO" id="GO:0016020">
    <property type="term" value="C:membrane"/>
    <property type="evidence" value="ECO:0007669"/>
    <property type="project" value="UniProtKB-SubCell"/>
</dbReference>
<proteinExistence type="inferred from homology"/>
<evidence type="ECO:0008006" key="8">
    <source>
        <dbReference type="Google" id="ProtNLM"/>
    </source>
</evidence>
<keyword evidence="2" id="KW-0813">Transport</keyword>
<sequence>MSSKNTFSETTTNRYALALYELANEYSDLENIENQSKSLLELLKQSMDFRLFVKDPTSEKNEQIKSIEIIAEKFNFSKIFSKFLSFLAFKRRFFFLEKILKSFLNVCSKKRGEISAKLNSSKELSISEVENIEKELSDHFTTKIKLNYKYDPSLIGGLIIQFGSIMIDTSIKNKLKQLKTKLMET</sequence>
<dbReference type="InterPro" id="IPR000711">
    <property type="entry name" value="ATPase_OSCP/dsu"/>
</dbReference>
<keyword evidence="5" id="KW-0472">Membrane</keyword>
<comment type="subcellular location">
    <subcellularLocation>
        <location evidence="1">Membrane</location>
    </subcellularLocation>
</comment>
<evidence type="ECO:0000256" key="6">
    <source>
        <dbReference type="ARBA" id="ARBA00023310"/>
    </source>
</evidence>
<keyword evidence="6" id="KW-0066">ATP synthesis</keyword>
<name>A0A382XBB5_9ZZZZ</name>
<evidence type="ECO:0000256" key="1">
    <source>
        <dbReference type="ARBA" id="ARBA00004370"/>
    </source>
</evidence>
<protein>
    <recommendedName>
        <fullName evidence="8">ATP synthase subunit delta</fullName>
    </recommendedName>
</protein>
<dbReference type="InterPro" id="IPR026015">
    <property type="entry name" value="ATP_synth_OSCP/delta_N_sf"/>
</dbReference>
<dbReference type="PRINTS" id="PR00125">
    <property type="entry name" value="ATPASEDELTA"/>
</dbReference>
<organism evidence="7">
    <name type="scientific">marine metagenome</name>
    <dbReference type="NCBI Taxonomy" id="408172"/>
    <lineage>
        <taxon>unclassified sequences</taxon>
        <taxon>metagenomes</taxon>
        <taxon>ecological metagenomes</taxon>
    </lineage>
</organism>
<dbReference type="SUPFAM" id="SSF47928">
    <property type="entry name" value="N-terminal domain of the delta subunit of the F1F0-ATP synthase"/>
    <property type="match status" value="1"/>
</dbReference>
<dbReference type="GO" id="GO:0046933">
    <property type="term" value="F:proton-transporting ATP synthase activity, rotational mechanism"/>
    <property type="evidence" value="ECO:0007669"/>
    <property type="project" value="InterPro"/>
</dbReference>
<evidence type="ECO:0000256" key="4">
    <source>
        <dbReference type="ARBA" id="ARBA00023065"/>
    </source>
</evidence>
<dbReference type="AlphaFoldDB" id="A0A382XBB5"/>
<reference evidence="7" key="1">
    <citation type="submission" date="2018-05" db="EMBL/GenBank/DDBJ databases">
        <authorList>
            <person name="Lanie J.A."/>
            <person name="Ng W.-L."/>
            <person name="Kazmierczak K.M."/>
            <person name="Andrzejewski T.M."/>
            <person name="Davidsen T.M."/>
            <person name="Wayne K.J."/>
            <person name="Tettelin H."/>
            <person name="Glass J.I."/>
            <person name="Rusch D."/>
            <person name="Podicherti R."/>
            <person name="Tsui H.-C.T."/>
            <person name="Winkler M.E."/>
        </authorList>
    </citation>
    <scope>NUCLEOTIDE SEQUENCE</scope>
</reference>
<dbReference type="NCBIfam" id="TIGR01145">
    <property type="entry name" value="ATP_synt_delta"/>
    <property type="match status" value="1"/>
</dbReference>
<keyword evidence="4" id="KW-0406">Ion transport</keyword>
<dbReference type="HAMAP" id="MF_01416">
    <property type="entry name" value="ATP_synth_delta_bact"/>
    <property type="match status" value="1"/>
</dbReference>
<evidence type="ECO:0000256" key="5">
    <source>
        <dbReference type="ARBA" id="ARBA00023136"/>
    </source>
</evidence>
<gene>
    <name evidence="7" type="ORF">METZ01_LOCUS420994</name>
</gene>